<proteinExistence type="predicted"/>
<evidence type="ECO:0000313" key="1">
    <source>
        <dbReference type="WBParaSite" id="HPLM_0001977701-mRNA-1"/>
    </source>
</evidence>
<dbReference type="AlphaFoldDB" id="A0A0N4X5Y5"/>
<name>A0A0N4X5Y5_HAEPC</name>
<organism evidence="1">
    <name type="scientific">Haemonchus placei</name>
    <name type="common">Barber's pole worm</name>
    <dbReference type="NCBI Taxonomy" id="6290"/>
    <lineage>
        <taxon>Eukaryota</taxon>
        <taxon>Metazoa</taxon>
        <taxon>Ecdysozoa</taxon>
        <taxon>Nematoda</taxon>
        <taxon>Chromadorea</taxon>
        <taxon>Rhabditida</taxon>
        <taxon>Rhabditina</taxon>
        <taxon>Rhabditomorpha</taxon>
        <taxon>Strongyloidea</taxon>
        <taxon>Trichostrongylidae</taxon>
        <taxon>Haemonchus</taxon>
    </lineage>
</organism>
<dbReference type="WBParaSite" id="HPLM_0001977701-mRNA-1">
    <property type="protein sequence ID" value="HPLM_0001977701-mRNA-1"/>
    <property type="gene ID" value="HPLM_0001977701"/>
</dbReference>
<sequence length="65" mass="7544">LDHTDDLHNSHTANDNHDILESSNHIESCFLHRGLQVSLFCHGRHAVFLELTLYLHLFSFLIGEY</sequence>
<protein>
    <submittedName>
        <fullName evidence="1">Ovule protein</fullName>
    </submittedName>
</protein>
<reference evidence="1" key="1">
    <citation type="submission" date="2017-02" db="UniProtKB">
        <authorList>
            <consortium name="WormBaseParasite"/>
        </authorList>
    </citation>
    <scope>IDENTIFICATION</scope>
</reference>
<accession>A0A0N4X5Y5</accession>